<feature type="region of interest" description="Disordered" evidence="1">
    <location>
        <begin position="701"/>
        <end position="747"/>
    </location>
</feature>
<evidence type="ECO:0000259" key="4">
    <source>
        <dbReference type="Pfam" id="PF17689"/>
    </source>
</evidence>
<feature type="transmembrane region" description="Helical" evidence="2">
    <location>
        <begin position="612"/>
        <end position="630"/>
    </location>
</feature>
<feature type="transmembrane region" description="Helical" evidence="2">
    <location>
        <begin position="466"/>
        <end position="484"/>
    </location>
</feature>
<sequence>MCALAALTVLLGVAVPFAPVMASESVLSWPREGRAPASTALPLNPPRPLSLEATVPCSALRAVGTGAVLRTVPAHVNPAGGLVVRADSGRVAVSADGRTALDEPIPATGDCAYRISAGADGLRVAPDAAPPIVLPDVAVPEVSALITDAEGRAAEAGLAVQVRTDDRYASQPSTLKLLLLVLHGISLAITLLLAARLWRGSGRGLRWPRPGWADALVAGVAASWVVLGPLQYDDAWYALMARNASEAGYIGNYVYMFNVTENPFVLGQYLMQFWGWLGGFSLWWLRLLPLLYGLFAWTMLRCLLAAVLGRTARSPWVPWALASAFLVWWLPYGMTLRPEPLIMCLGAAAMLLAEVARRRRSVAAAVAATVVAVLAVSCSPSGLVAWAPLVLGLPWLWRWMREQSALARAAAVLTLAAAGTALVPVGFADASFGDVVEATKVHRWYYASFSWYEEWRHLSTLMAAPWALRLPLLLTLGVGLLVALGRGRRCAPGTIWWLTLTSAVITALALALLALSPTKWVLHFGAASAPAIVLLAMALLRSPLPRGTGVVAGITGTGVLIALAVAGFAGPNSWKPYSDRGQPFGNHVDPAPSKVELEQLAPHIGDVFLRDIALWIGLAALIAGIGLWRRKNHRGVLLRPERGVLAAASMILVVGVVAVFVHAPVRQWPGWTVASGGLHAVRDGRTAGLADHVRVLDDAAAPLAPPTGEPHLTGDFADASAHPSPVPPPGPGPVWHTSTPEAAGTGTLSTGWYPVPPSGDGTHITVPVLGDDVAAHRLLVQAETPRGVVDLPLEPDPALGSSHWQELAVALPDRDIRAVRVVAEQRAAAWMAVGGPRLTDWRPVTSVTDGEQVFADQLSAPLWPNVDHAEISNGMVRPAGVRLLAAENIDPGVLNNHSFRAWGGTRGSIGHAATFVRMTADLPGGPPTAPWGSVERVVYEHPPAQVDLTEQHRARSGWERLPTLAGESYIGRPFTG</sequence>
<dbReference type="Gene3D" id="2.60.120.940">
    <property type="entry name" value="EmbC, C-terminal domain, subdomain 2"/>
    <property type="match status" value="1"/>
</dbReference>
<evidence type="ECO:0000313" key="5">
    <source>
        <dbReference type="EMBL" id="MFC7341158.1"/>
    </source>
</evidence>
<dbReference type="Pfam" id="PF17689">
    <property type="entry name" value="Arabino_trans_N"/>
    <property type="match status" value="1"/>
</dbReference>
<feature type="transmembrane region" description="Helical" evidence="2">
    <location>
        <begin position="521"/>
        <end position="540"/>
    </location>
</feature>
<organism evidence="5 6">
    <name type="scientific">Saccharopolyspora griseoalba</name>
    <dbReference type="NCBI Taxonomy" id="1431848"/>
    <lineage>
        <taxon>Bacteria</taxon>
        <taxon>Bacillati</taxon>
        <taxon>Actinomycetota</taxon>
        <taxon>Actinomycetes</taxon>
        <taxon>Pseudonocardiales</taxon>
        <taxon>Pseudonocardiaceae</taxon>
        <taxon>Saccharopolyspora</taxon>
    </lineage>
</organism>
<feature type="transmembrane region" description="Helical" evidence="2">
    <location>
        <begin position="406"/>
        <end position="427"/>
    </location>
</feature>
<dbReference type="RefSeq" id="WP_380665737.1">
    <property type="nucleotide sequence ID" value="NZ_JBHTCJ010000003.1"/>
</dbReference>
<feature type="domain" description="Arabinosyltransferas concanavalin like" evidence="4">
    <location>
        <begin position="25"/>
        <end position="167"/>
    </location>
</feature>
<reference evidence="6" key="1">
    <citation type="journal article" date="2019" name="Int. J. Syst. Evol. Microbiol.">
        <title>The Global Catalogue of Microorganisms (GCM) 10K type strain sequencing project: providing services to taxonomists for standard genome sequencing and annotation.</title>
        <authorList>
            <consortium name="The Broad Institute Genomics Platform"/>
            <consortium name="The Broad Institute Genome Sequencing Center for Infectious Disease"/>
            <person name="Wu L."/>
            <person name="Ma J."/>
        </authorList>
    </citation>
    <scope>NUCLEOTIDE SEQUENCE [LARGE SCALE GENOMIC DNA]</scope>
    <source>
        <strain evidence="6">WLHS5</strain>
    </source>
</reference>
<gene>
    <name evidence="5" type="ORF">ACFQRI_07010</name>
</gene>
<evidence type="ECO:0000259" key="3">
    <source>
        <dbReference type="Pfam" id="PF04602"/>
    </source>
</evidence>
<dbReference type="InterPro" id="IPR007680">
    <property type="entry name" value="Arabino_trans_central"/>
</dbReference>
<feature type="transmembrane region" description="Helical" evidence="2">
    <location>
        <begin position="496"/>
        <end position="515"/>
    </location>
</feature>
<proteinExistence type="predicted"/>
<keyword evidence="2" id="KW-0812">Transmembrane</keyword>
<evidence type="ECO:0000256" key="1">
    <source>
        <dbReference type="SAM" id="MobiDB-lite"/>
    </source>
</evidence>
<keyword evidence="2" id="KW-0472">Membrane</keyword>
<evidence type="ECO:0000313" key="6">
    <source>
        <dbReference type="Proteomes" id="UP001596504"/>
    </source>
</evidence>
<dbReference type="InterPro" id="IPR040920">
    <property type="entry name" value="Arabino_trans_N"/>
</dbReference>
<accession>A0ABW2LIG0</accession>
<feature type="domain" description="Arabinofuranosyltransferase central" evidence="3">
    <location>
        <begin position="171"/>
        <end position="587"/>
    </location>
</feature>
<feature type="transmembrane region" description="Helical" evidence="2">
    <location>
        <begin position="177"/>
        <end position="198"/>
    </location>
</feature>
<comment type="caution">
    <text evidence="5">The sequence shown here is derived from an EMBL/GenBank/DDBJ whole genome shotgun (WGS) entry which is preliminary data.</text>
</comment>
<feature type="transmembrane region" description="Helical" evidence="2">
    <location>
        <begin position="283"/>
        <end position="304"/>
    </location>
</feature>
<keyword evidence="6" id="KW-1185">Reference proteome</keyword>
<dbReference type="Gene3D" id="2.60.120.610">
    <property type="entry name" value="arabinofuranosyltransferase like domain"/>
    <property type="match status" value="1"/>
</dbReference>
<feature type="compositionally biased region" description="Polar residues" evidence="1">
    <location>
        <begin position="736"/>
        <end position="747"/>
    </location>
</feature>
<keyword evidence="2" id="KW-1133">Transmembrane helix</keyword>
<protein>
    <submittedName>
        <fullName evidence="5">Arabinosyltransferase domain-containing protein</fullName>
    </submittedName>
</protein>
<feature type="transmembrane region" description="Helical" evidence="2">
    <location>
        <begin position="547"/>
        <end position="569"/>
    </location>
</feature>
<dbReference type="InterPro" id="IPR042486">
    <property type="entry name" value="Arabino_trans_C_2"/>
</dbReference>
<feature type="transmembrane region" description="Helical" evidence="2">
    <location>
        <begin position="210"/>
        <end position="230"/>
    </location>
</feature>
<dbReference type="Pfam" id="PF04602">
    <property type="entry name" value="Arabinose_trans"/>
    <property type="match status" value="1"/>
</dbReference>
<dbReference type="Proteomes" id="UP001596504">
    <property type="component" value="Unassembled WGS sequence"/>
</dbReference>
<dbReference type="InterPro" id="IPR027451">
    <property type="entry name" value="EmbABC_dom1"/>
</dbReference>
<feature type="transmembrane region" description="Helical" evidence="2">
    <location>
        <begin position="642"/>
        <end position="663"/>
    </location>
</feature>
<feature type="transmembrane region" description="Helical" evidence="2">
    <location>
        <begin position="316"/>
        <end position="334"/>
    </location>
</feature>
<dbReference type="EMBL" id="JBHTCJ010000003">
    <property type="protein sequence ID" value="MFC7341158.1"/>
    <property type="molecule type" value="Genomic_DNA"/>
</dbReference>
<evidence type="ECO:0000256" key="2">
    <source>
        <dbReference type="SAM" id="Phobius"/>
    </source>
</evidence>
<name>A0ABW2LIG0_9PSEU</name>